<sequence>MLKNAGTISPGTFDVKEYEKYTGTGTALLETPDKTEGRMQFEKMNAMYLKKAIITGFPAHTRKLSFPAA</sequence>
<name>A0AAX0WHV4_9BACT</name>
<gene>
    <name evidence="1" type="ORF">CXT95_10960</name>
</gene>
<dbReference type="Proteomes" id="UP000236075">
    <property type="component" value="Unassembled WGS sequence"/>
</dbReference>
<evidence type="ECO:0000313" key="1">
    <source>
        <dbReference type="EMBL" id="PNC99922.1"/>
    </source>
</evidence>
<organism evidence="1 2">
    <name type="scientific">Akkermansia muciniphila</name>
    <dbReference type="NCBI Taxonomy" id="239935"/>
    <lineage>
        <taxon>Bacteria</taxon>
        <taxon>Pseudomonadati</taxon>
        <taxon>Verrucomicrobiota</taxon>
        <taxon>Verrucomicrobiia</taxon>
        <taxon>Verrucomicrobiales</taxon>
        <taxon>Akkermansiaceae</taxon>
        <taxon>Akkermansia</taxon>
    </lineage>
</organism>
<dbReference type="AlphaFoldDB" id="A0AAX0WHV4"/>
<proteinExistence type="predicted"/>
<reference evidence="1 2" key="1">
    <citation type="journal article" date="2017" name="BMC Genomics">
        <title>Genome sequencing of 39 Akkermansia muciniphila isolates reveals its population structure, genomic and functional diverisity, and global distribution in mammalian gut microbiotas.</title>
        <authorList>
            <person name="Guo X."/>
            <person name="Li S."/>
            <person name="Zhang J."/>
            <person name="Wu F."/>
            <person name="Li X."/>
            <person name="Wu D."/>
            <person name="Zhang M."/>
            <person name="Ou Z."/>
            <person name="Jie Z."/>
            <person name="Yan Q."/>
            <person name="Li P."/>
            <person name="Yi J."/>
            <person name="Peng Y."/>
        </authorList>
    </citation>
    <scope>NUCLEOTIDE SEQUENCE [LARGE SCALE GENOMIC DNA]</scope>
    <source>
        <strain evidence="1 2">GP28</strain>
    </source>
</reference>
<comment type="caution">
    <text evidence="1">The sequence shown here is derived from an EMBL/GenBank/DDBJ whole genome shotgun (WGS) entry which is preliminary data.</text>
</comment>
<dbReference type="EMBL" id="PJLB01000012">
    <property type="protein sequence ID" value="PNC99922.1"/>
    <property type="molecule type" value="Genomic_DNA"/>
</dbReference>
<evidence type="ECO:0000313" key="2">
    <source>
        <dbReference type="Proteomes" id="UP000236075"/>
    </source>
</evidence>
<protein>
    <submittedName>
        <fullName evidence="1">Uncharacterized protein</fullName>
    </submittedName>
</protein>
<accession>A0AAX0WHV4</accession>